<keyword evidence="2" id="KW-1185">Reference proteome</keyword>
<organism evidence="1 2">
    <name type="scientific">Irpex rosettiformis</name>
    <dbReference type="NCBI Taxonomy" id="378272"/>
    <lineage>
        <taxon>Eukaryota</taxon>
        <taxon>Fungi</taxon>
        <taxon>Dikarya</taxon>
        <taxon>Basidiomycota</taxon>
        <taxon>Agaricomycotina</taxon>
        <taxon>Agaricomycetes</taxon>
        <taxon>Polyporales</taxon>
        <taxon>Irpicaceae</taxon>
        <taxon>Irpex</taxon>
    </lineage>
</organism>
<sequence length="222" mass="23817">MGEEGVPKALHPLSTIEEVPSNVASSEPSPKIAMGNEDSDEEVFVYPGVERVGNGGEDNEVAARLTLEHPEELVEVFSHSSMKDRVGTDQQSNSEVSLPTLPSSELVTKLELPSVPDAPRSEVATYPAITVIPPSSLQAPPPKSHPTPAQLEAIQAAASNGDLSKLQELFRTALQAGDFEHFALANDASPRTGLTALHAAASRGHLELVRWRTFVACWQARR</sequence>
<reference evidence="1" key="1">
    <citation type="journal article" date="2021" name="Environ. Microbiol.">
        <title>Gene family expansions and transcriptome signatures uncover fungal adaptations to wood decay.</title>
        <authorList>
            <person name="Hage H."/>
            <person name="Miyauchi S."/>
            <person name="Viragh M."/>
            <person name="Drula E."/>
            <person name="Min B."/>
            <person name="Chaduli D."/>
            <person name="Navarro D."/>
            <person name="Favel A."/>
            <person name="Norest M."/>
            <person name="Lesage-Meessen L."/>
            <person name="Balint B."/>
            <person name="Merenyi Z."/>
            <person name="de Eugenio L."/>
            <person name="Morin E."/>
            <person name="Martinez A.T."/>
            <person name="Baldrian P."/>
            <person name="Stursova M."/>
            <person name="Martinez M.J."/>
            <person name="Novotny C."/>
            <person name="Magnuson J.K."/>
            <person name="Spatafora J.W."/>
            <person name="Maurice S."/>
            <person name="Pangilinan J."/>
            <person name="Andreopoulos W."/>
            <person name="LaButti K."/>
            <person name="Hundley H."/>
            <person name="Na H."/>
            <person name="Kuo A."/>
            <person name="Barry K."/>
            <person name="Lipzen A."/>
            <person name="Henrissat B."/>
            <person name="Riley R."/>
            <person name="Ahrendt S."/>
            <person name="Nagy L.G."/>
            <person name="Grigoriev I.V."/>
            <person name="Martin F."/>
            <person name="Rosso M.N."/>
        </authorList>
    </citation>
    <scope>NUCLEOTIDE SEQUENCE</scope>
    <source>
        <strain evidence="1">CBS 384.51</strain>
    </source>
</reference>
<accession>A0ACB8UCG7</accession>
<evidence type="ECO:0000313" key="2">
    <source>
        <dbReference type="Proteomes" id="UP001055072"/>
    </source>
</evidence>
<gene>
    <name evidence="1" type="ORF">BDY19DRAFT_569176</name>
</gene>
<proteinExistence type="predicted"/>
<comment type="caution">
    <text evidence="1">The sequence shown here is derived from an EMBL/GenBank/DDBJ whole genome shotgun (WGS) entry which is preliminary data.</text>
</comment>
<dbReference type="Proteomes" id="UP001055072">
    <property type="component" value="Unassembled WGS sequence"/>
</dbReference>
<dbReference type="EMBL" id="MU274904">
    <property type="protein sequence ID" value="KAI0091941.1"/>
    <property type="molecule type" value="Genomic_DNA"/>
</dbReference>
<protein>
    <submittedName>
        <fullName evidence="1">Uncharacterized protein</fullName>
    </submittedName>
</protein>
<evidence type="ECO:0000313" key="1">
    <source>
        <dbReference type="EMBL" id="KAI0091941.1"/>
    </source>
</evidence>
<name>A0ACB8UCG7_9APHY</name>